<keyword evidence="4" id="KW-0406">Ion transport</keyword>
<comment type="caution">
    <text evidence="7">The sequence shown here is derived from an EMBL/GenBank/DDBJ whole genome shotgun (WGS) entry which is preliminary data.</text>
</comment>
<dbReference type="EMBL" id="JAGQKZ010000001">
    <property type="protein sequence ID" value="MCA9391628.1"/>
    <property type="molecule type" value="Genomic_DNA"/>
</dbReference>
<dbReference type="Pfam" id="PF00213">
    <property type="entry name" value="OSCP"/>
    <property type="match status" value="1"/>
</dbReference>
<dbReference type="Proteomes" id="UP000751518">
    <property type="component" value="Unassembled WGS sequence"/>
</dbReference>
<evidence type="ECO:0000313" key="8">
    <source>
        <dbReference type="Proteomes" id="UP000751518"/>
    </source>
</evidence>
<keyword evidence="6" id="KW-0066">ATP synthesis</keyword>
<name>A0A955LJJ6_UNCKA</name>
<comment type="subcellular location">
    <subcellularLocation>
        <location evidence="1">Membrane</location>
    </subcellularLocation>
</comment>
<evidence type="ECO:0000313" key="7">
    <source>
        <dbReference type="EMBL" id="MCA9391628.1"/>
    </source>
</evidence>
<keyword evidence="3" id="KW-0375">Hydrogen ion transport</keyword>
<evidence type="ECO:0000256" key="3">
    <source>
        <dbReference type="ARBA" id="ARBA00022781"/>
    </source>
</evidence>
<reference evidence="7" key="2">
    <citation type="journal article" date="2021" name="Microbiome">
        <title>Successional dynamics and alternative stable states in a saline activated sludge microbial community over 9 years.</title>
        <authorList>
            <person name="Wang Y."/>
            <person name="Ye J."/>
            <person name="Ju F."/>
            <person name="Liu L."/>
            <person name="Boyd J.A."/>
            <person name="Deng Y."/>
            <person name="Parks D.H."/>
            <person name="Jiang X."/>
            <person name="Yin X."/>
            <person name="Woodcroft B.J."/>
            <person name="Tyson G.W."/>
            <person name="Hugenholtz P."/>
            <person name="Polz M.F."/>
            <person name="Zhang T."/>
        </authorList>
    </citation>
    <scope>NUCLEOTIDE SEQUENCE</scope>
    <source>
        <strain evidence="7">HKST-UBA03</strain>
    </source>
</reference>
<evidence type="ECO:0000256" key="6">
    <source>
        <dbReference type="ARBA" id="ARBA00023310"/>
    </source>
</evidence>
<evidence type="ECO:0000256" key="4">
    <source>
        <dbReference type="ARBA" id="ARBA00023065"/>
    </source>
</evidence>
<evidence type="ECO:0000256" key="2">
    <source>
        <dbReference type="ARBA" id="ARBA00022448"/>
    </source>
</evidence>
<gene>
    <name evidence="7" type="ORF">KC614_00295</name>
</gene>
<dbReference type="AlphaFoldDB" id="A0A955LJJ6"/>
<keyword evidence="2" id="KW-0813">Transport</keyword>
<protein>
    <submittedName>
        <fullName evidence="7">F0F1 ATP synthase subunit delta</fullName>
    </submittedName>
</protein>
<proteinExistence type="predicted"/>
<evidence type="ECO:0000256" key="1">
    <source>
        <dbReference type="ARBA" id="ARBA00004370"/>
    </source>
</evidence>
<sequence>MDAKVRDLIDQVFTYIEKSGDRKGLDYVSEKLTAARKDTTAVVTHATELSEGQKQSLTEAIKKRFAQASEVEFFLDTSVLGGIKVQFRDYMFDESVKGRFNKLRNYL</sequence>
<accession>A0A955LJJ6</accession>
<organism evidence="7 8">
    <name type="scientific">candidate division WWE3 bacterium</name>
    <dbReference type="NCBI Taxonomy" id="2053526"/>
    <lineage>
        <taxon>Bacteria</taxon>
        <taxon>Katanobacteria</taxon>
    </lineage>
</organism>
<keyword evidence="5" id="KW-0472">Membrane</keyword>
<dbReference type="GO" id="GO:0016020">
    <property type="term" value="C:membrane"/>
    <property type="evidence" value="ECO:0007669"/>
    <property type="project" value="UniProtKB-SubCell"/>
</dbReference>
<dbReference type="GO" id="GO:0046933">
    <property type="term" value="F:proton-transporting ATP synthase activity, rotational mechanism"/>
    <property type="evidence" value="ECO:0007669"/>
    <property type="project" value="InterPro"/>
</dbReference>
<reference evidence="7" key="1">
    <citation type="submission" date="2020-04" db="EMBL/GenBank/DDBJ databases">
        <authorList>
            <person name="Zhang T."/>
        </authorList>
    </citation>
    <scope>NUCLEOTIDE SEQUENCE</scope>
    <source>
        <strain evidence="7">HKST-UBA03</strain>
    </source>
</reference>
<evidence type="ECO:0000256" key="5">
    <source>
        <dbReference type="ARBA" id="ARBA00023136"/>
    </source>
</evidence>
<dbReference type="InterPro" id="IPR000711">
    <property type="entry name" value="ATPase_OSCP/dsu"/>
</dbReference>